<dbReference type="InterPro" id="IPR051217">
    <property type="entry name" value="Insect_Cuticle_Struc_Prot"/>
</dbReference>
<sequence>MDLKAVFCVAVLAASARAAPSPYPGGHAESYVAISHIAPAPIHAAPVPVHAPPVYYRPAPVLVHEPVAHPKYAYKYGVEDAHTGDYKDAKEERDGGVVKGEYSLLQPDGTKRTVHYTADPHNGFNAIVSYSGHAIHPPVAPPPKYVALAPAPAHPGPGPGPYGPYGPYGYH</sequence>
<dbReference type="Proteomes" id="UP000515158">
    <property type="component" value="Unplaced"/>
</dbReference>
<dbReference type="PANTHER" id="PTHR12236:SF95">
    <property type="entry name" value="CUTICULAR PROTEIN 76BD, ISOFORM C-RELATED"/>
    <property type="match status" value="1"/>
</dbReference>
<dbReference type="GO" id="GO:0031012">
    <property type="term" value="C:extracellular matrix"/>
    <property type="evidence" value="ECO:0007669"/>
    <property type="project" value="TreeGrafter"/>
</dbReference>
<feature type="chain" id="PRO_5027640947" evidence="3">
    <location>
        <begin position="19"/>
        <end position="171"/>
    </location>
</feature>
<protein>
    <submittedName>
        <fullName evidence="5">Cuticle protein 19-like</fullName>
    </submittedName>
</protein>
<feature type="signal peptide" evidence="3">
    <location>
        <begin position="1"/>
        <end position="18"/>
    </location>
</feature>
<dbReference type="PROSITE" id="PS00233">
    <property type="entry name" value="CHIT_BIND_RR_1"/>
    <property type="match status" value="1"/>
</dbReference>
<dbReference type="GO" id="GO:0005615">
    <property type="term" value="C:extracellular space"/>
    <property type="evidence" value="ECO:0007669"/>
    <property type="project" value="TreeGrafter"/>
</dbReference>
<name>A0A6P8YJ85_THRPL</name>
<evidence type="ECO:0000313" key="5">
    <source>
        <dbReference type="RefSeq" id="XP_034239893.1"/>
    </source>
</evidence>
<evidence type="ECO:0000313" key="4">
    <source>
        <dbReference type="Proteomes" id="UP000515158"/>
    </source>
</evidence>
<keyword evidence="1 2" id="KW-0193">Cuticle</keyword>
<dbReference type="FunCoup" id="A0A6P8YJ85">
    <property type="interactions" value="42"/>
</dbReference>
<dbReference type="PROSITE" id="PS51155">
    <property type="entry name" value="CHIT_BIND_RR_2"/>
    <property type="match status" value="1"/>
</dbReference>
<accession>A0A6P8YJ85</accession>
<evidence type="ECO:0000256" key="2">
    <source>
        <dbReference type="PROSITE-ProRule" id="PRU00497"/>
    </source>
</evidence>
<dbReference type="InterPro" id="IPR000618">
    <property type="entry name" value="Insect_cuticle"/>
</dbReference>
<reference evidence="5" key="1">
    <citation type="submission" date="2025-08" db="UniProtKB">
        <authorList>
            <consortium name="RefSeq"/>
        </authorList>
    </citation>
    <scope>IDENTIFICATION</scope>
    <source>
        <tissue evidence="5">Total insect</tissue>
    </source>
</reference>
<evidence type="ECO:0000256" key="1">
    <source>
        <dbReference type="ARBA" id="ARBA00022460"/>
    </source>
</evidence>
<dbReference type="OrthoDB" id="7789829at2759"/>
<dbReference type="KEGG" id="tpal:117644485"/>
<dbReference type="AlphaFoldDB" id="A0A6P8YJ85"/>
<dbReference type="PANTHER" id="PTHR12236">
    <property type="entry name" value="STRUCTURAL CONTITUENT OF CUTICLE"/>
    <property type="match status" value="1"/>
</dbReference>
<dbReference type="PRINTS" id="PR00947">
    <property type="entry name" value="CUTICLE"/>
</dbReference>
<dbReference type="InterPro" id="IPR031311">
    <property type="entry name" value="CHIT_BIND_RR_consensus"/>
</dbReference>
<dbReference type="GO" id="GO:0042302">
    <property type="term" value="F:structural constituent of cuticle"/>
    <property type="evidence" value="ECO:0007669"/>
    <property type="project" value="UniProtKB-UniRule"/>
</dbReference>
<keyword evidence="3" id="KW-0732">Signal</keyword>
<evidence type="ECO:0000256" key="3">
    <source>
        <dbReference type="SAM" id="SignalP"/>
    </source>
</evidence>
<gene>
    <name evidence="5" type="primary">LOC117644485</name>
</gene>
<dbReference type="InParanoid" id="A0A6P8YJ85"/>
<organism evidence="5">
    <name type="scientific">Thrips palmi</name>
    <name type="common">Melon thrips</name>
    <dbReference type="NCBI Taxonomy" id="161013"/>
    <lineage>
        <taxon>Eukaryota</taxon>
        <taxon>Metazoa</taxon>
        <taxon>Ecdysozoa</taxon>
        <taxon>Arthropoda</taxon>
        <taxon>Hexapoda</taxon>
        <taxon>Insecta</taxon>
        <taxon>Pterygota</taxon>
        <taxon>Neoptera</taxon>
        <taxon>Paraneoptera</taxon>
        <taxon>Thysanoptera</taxon>
        <taxon>Terebrantia</taxon>
        <taxon>Thripoidea</taxon>
        <taxon>Thripidae</taxon>
        <taxon>Thrips</taxon>
    </lineage>
</organism>
<proteinExistence type="predicted"/>
<dbReference type="GeneID" id="117644485"/>
<dbReference type="RefSeq" id="XP_034239893.1">
    <property type="nucleotide sequence ID" value="XM_034384002.1"/>
</dbReference>
<dbReference type="Pfam" id="PF00379">
    <property type="entry name" value="Chitin_bind_4"/>
    <property type="match status" value="1"/>
</dbReference>
<keyword evidence="4" id="KW-1185">Reference proteome</keyword>